<feature type="transmembrane region" description="Helical" evidence="7">
    <location>
        <begin position="288"/>
        <end position="311"/>
    </location>
</feature>
<dbReference type="GO" id="GO:0005462">
    <property type="term" value="F:UDP-N-acetylglucosamine transmembrane transporter activity"/>
    <property type="evidence" value="ECO:0007669"/>
    <property type="project" value="TreeGrafter"/>
</dbReference>
<dbReference type="InterPro" id="IPR037185">
    <property type="entry name" value="EmrE-like"/>
</dbReference>
<feature type="transmembrane region" description="Helical" evidence="7">
    <location>
        <begin position="317"/>
        <end position="333"/>
    </location>
</feature>
<dbReference type="STRING" id="4955.A0A1G4MHY3"/>
<dbReference type="OrthoDB" id="999962at2759"/>
<dbReference type="Proteomes" id="UP000190831">
    <property type="component" value="Chromosome G"/>
</dbReference>
<keyword evidence="5 7" id="KW-1133">Transmembrane helix</keyword>
<evidence type="ECO:0000313" key="9">
    <source>
        <dbReference type="Proteomes" id="UP000190831"/>
    </source>
</evidence>
<evidence type="ECO:0000256" key="1">
    <source>
        <dbReference type="ARBA" id="ARBA00004127"/>
    </source>
</evidence>
<keyword evidence="9" id="KW-1185">Reference proteome</keyword>
<evidence type="ECO:0000256" key="4">
    <source>
        <dbReference type="ARBA" id="ARBA00022692"/>
    </source>
</evidence>
<evidence type="ECO:0000256" key="2">
    <source>
        <dbReference type="ARBA" id="ARBA00022448"/>
    </source>
</evidence>
<evidence type="ECO:0000256" key="6">
    <source>
        <dbReference type="ARBA" id="ARBA00023136"/>
    </source>
</evidence>
<evidence type="ECO:0000256" key="7">
    <source>
        <dbReference type="SAM" id="Phobius"/>
    </source>
</evidence>
<dbReference type="GO" id="GO:0005464">
    <property type="term" value="F:UDP-xylose transmembrane transporter activity"/>
    <property type="evidence" value="ECO:0007669"/>
    <property type="project" value="TreeGrafter"/>
</dbReference>
<dbReference type="PANTHER" id="PTHR10778:SF4">
    <property type="entry name" value="NUCLEOTIDE SUGAR TRANSPORTER SLC35B4"/>
    <property type="match status" value="1"/>
</dbReference>
<evidence type="ECO:0000256" key="3">
    <source>
        <dbReference type="ARBA" id="ARBA00022597"/>
    </source>
</evidence>
<dbReference type="Pfam" id="PF08449">
    <property type="entry name" value="UAA"/>
    <property type="match status" value="1"/>
</dbReference>
<proteinExistence type="predicted"/>
<keyword evidence="3" id="KW-0762">Sugar transport</keyword>
<keyword evidence="6 7" id="KW-0472">Membrane</keyword>
<dbReference type="GO" id="GO:0000139">
    <property type="term" value="C:Golgi membrane"/>
    <property type="evidence" value="ECO:0007669"/>
    <property type="project" value="TreeGrafter"/>
</dbReference>
<accession>A0A1G4MHY3</accession>
<dbReference type="SUPFAM" id="SSF103481">
    <property type="entry name" value="Multidrug resistance efflux transporter EmrE"/>
    <property type="match status" value="1"/>
</dbReference>
<organism evidence="8 9">
    <name type="scientific">Lachancea fermentati</name>
    <name type="common">Zygosaccharomyces fermentati</name>
    <dbReference type="NCBI Taxonomy" id="4955"/>
    <lineage>
        <taxon>Eukaryota</taxon>
        <taxon>Fungi</taxon>
        <taxon>Dikarya</taxon>
        <taxon>Ascomycota</taxon>
        <taxon>Saccharomycotina</taxon>
        <taxon>Saccharomycetes</taxon>
        <taxon>Saccharomycetales</taxon>
        <taxon>Saccharomycetaceae</taxon>
        <taxon>Lachancea</taxon>
    </lineage>
</organism>
<protein>
    <submittedName>
        <fullName evidence="8">LAFE_0G11012g1_1</fullName>
    </submittedName>
</protein>
<dbReference type="AlphaFoldDB" id="A0A1G4MHY3"/>
<dbReference type="EMBL" id="LT598486">
    <property type="protein sequence ID" value="SCW03464.1"/>
    <property type="molecule type" value="Genomic_DNA"/>
</dbReference>
<dbReference type="NCBIfam" id="TIGR00803">
    <property type="entry name" value="nst"/>
    <property type="match status" value="1"/>
</dbReference>
<feature type="transmembrane region" description="Helical" evidence="7">
    <location>
        <begin position="179"/>
        <end position="201"/>
    </location>
</feature>
<feature type="transmembrane region" description="Helical" evidence="7">
    <location>
        <begin position="112"/>
        <end position="130"/>
    </location>
</feature>
<evidence type="ECO:0000256" key="5">
    <source>
        <dbReference type="ARBA" id="ARBA00022989"/>
    </source>
</evidence>
<evidence type="ECO:0000313" key="8">
    <source>
        <dbReference type="EMBL" id="SCW03464.1"/>
    </source>
</evidence>
<gene>
    <name evidence="8" type="ORF">LAFE_0G11012G</name>
</gene>
<dbReference type="InterPro" id="IPR013657">
    <property type="entry name" value="SCL35B1-4/HUT1"/>
</dbReference>
<keyword evidence="4 7" id="KW-0812">Transmembrane</keyword>
<comment type="subcellular location">
    <subcellularLocation>
        <location evidence="1">Endomembrane system</location>
        <topology evidence="1">Multi-pass membrane protein</topology>
    </subcellularLocation>
</comment>
<sequence length="352" mass="39631">MARKEIAKAIALNSIASSILLTFGGCCSNVFTLESIVHGSRGNIGNIVTFSQFLFVSLNGLPHFIDTSNPPSFLKRRNVPLRVYVFSVLLFYVGSATNNSVFMYNVSVPLHIVFRCSATVITMLLGWLLAGKRYNRPQIISAVLLTLGAGITSLYRTEEFSWESLATYSMLRDDISVDWSFFKGVMILTFSSILLSLYSLFNEWSLRRYGKHWRENIFYTHFLALPFFLLGYKELRNEFQDLLNDTATTRVPLLDLHIPRSFLMLAANVVTQHFCVKGVNVLASQTSALNVSILLLIRKFTSLLLSIYIFGNKLSKTGFVGCILVFTGALLYSRSTRLTSTPEVIPKVKKHI</sequence>
<dbReference type="GO" id="GO:0005789">
    <property type="term" value="C:endoplasmic reticulum membrane"/>
    <property type="evidence" value="ECO:0007669"/>
    <property type="project" value="TreeGrafter"/>
</dbReference>
<dbReference type="PANTHER" id="PTHR10778">
    <property type="entry name" value="SOLUTE CARRIER FAMILY 35 MEMBER B"/>
    <property type="match status" value="1"/>
</dbReference>
<feature type="transmembrane region" description="Helical" evidence="7">
    <location>
        <begin position="83"/>
        <end position="106"/>
    </location>
</feature>
<reference evidence="8 9" key="1">
    <citation type="submission" date="2016-03" db="EMBL/GenBank/DDBJ databases">
        <authorList>
            <person name="Devillers H."/>
        </authorList>
    </citation>
    <scope>NUCLEOTIDE SEQUENCE [LARGE SCALE GENOMIC DNA]</scope>
    <source>
        <strain evidence="8">CBS 6772</strain>
    </source>
</reference>
<keyword evidence="2" id="KW-0813">Transport</keyword>
<name>A0A1G4MHY3_LACFM</name>
<dbReference type="OMA" id="NPFTGWH"/>
<dbReference type="PROSITE" id="PS51257">
    <property type="entry name" value="PROKAR_LIPOPROTEIN"/>
    <property type="match status" value="1"/>
</dbReference>
<feature type="transmembrane region" description="Helical" evidence="7">
    <location>
        <begin position="137"/>
        <end position="155"/>
    </location>
</feature>